<dbReference type="SUPFAM" id="SSF103481">
    <property type="entry name" value="Multidrug resistance efflux transporter EmrE"/>
    <property type="match status" value="2"/>
</dbReference>
<feature type="transmembrane region" description="Helical" evidence="1">
    <location>
        <begin position="272"/>
        <end position="289"/>
    </location>
</feature>
<feature type="domain" description="EamA" evidence="2">
    <location>
        <begin position="12"/>
        <end position="139"/>
    </location>
</feature>
<evidence type="ECO:0000313" key="3">
    <source>
        <dbReference type="EMBL" id="MCA9757521.1"/>
    </source>
</evidence>
<sequence>MRAPEVRPSPTLLVVVGAVVISFSPVFVRIADVGPMTAGFYRTAFGAAALLVYTRARREQLWKGPVPFGFAAACGLLFAADLRLWHQAIHYVGPGLATILGNFQAFVLAAYGIVIHRERPGWRFVVSLPLALVGLFLLVGANWSALPPEARTGVLLGFSTALAYAGYVIVYQQSQRSRVRVTPAASLTAISLVTAAAMGIGALSEGESLAIPDGSSLLSMVGYGVLCQALGWILISLGLPRLPTSRAGLILLLQPTLSFIWDILFFGRATGWTEWIGASLALGAIYLGANRPRRAKS</sequence>
<dbReference type="AlphaFoldDB" id="A0A956SEI8"/>
<dbReference type="Proteomes" id="UP000739538">
    <property type="component" value="Unassembled WGS sequence"/>
</dbReference>
<feature type="transmembrane region" description="Helical" evidence="1">
    <location>
        <begin position="152"/>
        <end position="171"/>
    </location>
</feature>
<protein>
    <submittedName>
        <fullName evidence="3">DMT family transporter</fullName>
    </submittedName>
</protein>
<feature type="domain" description="EamA" evidence="2">
    <location>
        <begin position="152"/>
        <end position="287"/>
    </location>
</feature>
<feature type="transmembrane region" description="Helical" evidence="1">
    <location>
        <begin position="126"/>
        <end position="146"/>
    </location>
</feature>
<dbReference type="PANTHER" id="PTHR22911">
    <property type="entry name" value="ACYL-MALONYL CONDENSING ENZYME-RELATED"/>
    <property type="match status" value="1"/>
</dbReference>
<dbReference type="EMBL" id="JAGQHS010000103">
    <property type="protein sequence ID" value="MCA9757521.1"/>
    <property type="molecule type" value="Genomic_DNA"/>
</dbReference>
<feature type="transmembrane region" description="Helical" evidence="1">
    <location>
        <begin position="36"/>
        <end position="54"/>
    </location>
</feature>
<evidence type="ECO:0000259" key="2">
    <source>
        <dbReference type="Pfam" id="PF00892"/>
    </source>
</evidence>
<feature type="transmembrane region" description="Helical" evidence="1">
    <location>
        <begin position="91"/>
        <end position="114"/>
    </location>
</feature>
<name>A0A956SEI8_UNCEI</name>
<feature type="transmembrane region" description="Helical" evidence="1">
    <location>
        <begin position="12"/>
        <end position="30"/>
    </location>
</feature>
<accession>A0A956SEI8</accession>
<dbReference type="GO" id="GO:0016020">
    <property type="term" value="C:membrane"/>
    <property type="evidence" value="ECO:0007669"/>
    <property type="project" value="InterPro"/>
</dbReference>
<dbReference type="InterPro" id="IPR000620">
    <property type="entry name" value="EamA_dom"/>
</dbReference>
<keyword evidence="1" id="KW-1133">Transmembrane helix</keyword>
<evidence type="ECO:0000313" key="4">
    <source>
        <dbReference type="Proteomes" id="UP000739538"/>
    </source>
</evidence>
<organism evidence="3 4">
    <name type="scientific">Eiseniibacteriota bacterium</name>
    <dbReference type="NCBI Taxonomy" id="2212470"/>
    <lineage>
        <taxon>Bacteria</taxon>
        <taxon>Candidatus Eiseniibacteriota</taxon>
    </lineage>
</organism>
<dbReference type="PANTHER" id="PTHR22911:SF102">
    <property type="entry name" value="MEMBRANE PROTEIN"/>
    <property type="match status" value="1"/>
</dbReference>
<dbReference type="Pfam" id="PF00892">
    <property type="entry name" value="EamA"/>
    <property type="match status" value="2"/>
</dbReference>
<keyword evidence="1" id="KW-0472">Membrane</keyword>
<evidence type="ECO:0000256" key="1">
    <source>
        <dbReference type="SAM" id="Phobius"/>
    </source>
</evidence>
<reference evidence="3" key="2">
    <citation type="journal article" date="2021" name="Microbiome">
        <title>Successional dynamics and alternative stable states in a saline activated sludge microbial community over 9 years.</title>
        <authorList>
            <person name="Wang Y."/>
            <person name="Ye J."/>
            <person name="Ju F."/>
            <person name="Liu L."/>
            <person name="Boyd J.A."/>
            <person name="Deng Y."/>
            <person name="Parks D.H."/>
            <person name="Jiang X."/>
            <person name="Yin X."/>
            <person name="Woodcroft B.J."/>
            <person name="Tyson G.W."/>
            <person name="Hugenholtz P."/>
            <person name="Polz M.F."/>
            <person name="Zhang T."/>
        </authorList>
    </citation>
    <scope>NUCLEOTIDE SEQUENCE</scope>
    <source>
        <strain evidence="3">HKST-UBA02</strain>
    </source>
</reference>
<gene>
    <name evidence="3" type="ORF">KDA27_17080</name>
</gene>
<feature type="transmembrane region" description="Helical" evidence="1">
    <location>
        <begin position="247"/>
        <end position="266"/>
    </location>
</feature>
<keyword evidence="1" id="KW-0812">Transmembrane</keyword>
<proteinExistence type="predicted"/>
<feature type="transmembrane region" description="Helical" evidence="1">
    <location>
        <begin position="216"/>
        <end position="235"/>
    </location>
</feature>
<comment type="caution">
    <text evidence="3">The sequence shown here is derived from an EMBL/GenBank/DDBJ whole genome shotgun (WGS) entry which is preliminary data.</text>
</comment>
<reference evidence="3" key="1">
    <citation type="submission" date="2020-04" db="EMBL/GenBank/DDBJ databases">
        <authorList>
            <person name="Zhang T."/>
        </authorList>
    </citation>
    <scope>NUCLEOTIDE SEQUENCE</scope>
    <source>
        <strain evidence="3">HKST-UBA02</strain>
    </source>
</reference>
<feature type="transmembrane region" description="Helical" evidence="1">
    <location>
        <begin position="183"/>
        <end position="204"/>
    </location>
</feature>
<feature type="transmembrane region" description="Helical" evidence="1">
    <location>
        <begin position="66"/>
        <end position="85"/>
    </location>
</feature>
<dbReference type="InterPro" id="IPR037185">
    <property type="entry name" value="EmrE-like"/>
</dbReference>